<dbReference type="SUPFAM" id="SSF48726">
    <property type="entry name" value="Immunoglobulin"/>
    <property type="match status" value="2"/>
</dbReference>
<dbReference type="PANTHER" id="PTHR22576:SF38">
    <property type="entry name" value="MUCOSA-ASSOCIATED LYMPHOID TISSUE LYMPHOMA TRANSLOCATION PROTEIN 1-LIKE"/>
    <property type="match status" value="1"/>
</dbReference>
<feature type="domain" description="Caspase family p20" evidence="3">
    <location>
        <begin position="214"/>
        <end position="258"/>
    </location>
</feature>
<gene>
    <name evidence="5" type="primary">Malt1_0</name>
    <name evidence="5" type="ORF">TURVEL_R11640</name>
</gene>
<dbReference type="InterPro" id="IPR036179">
    <property type="entry name" value="Ig-like_dom_sf"/>
</dbReference>
<proteinExistence type="predicted"/>
<keyword evidence="1" id="KW-1015">Disulfide bond</keyword>
<dbReference type="SUPFAM" id="SSF52129">
    <property type="entry name" value="Caspase-like"/>
    <property type="match status" value="1"/>
</dbReference>
<evidence type="ECO:0000259" key="4">
    <source>
        <dbReference type="PROSITE" id="PS50835"/>
    </source>
</evidence>
<dbReference type="Gene3D" id="3.40.50.1460">
    <property type="match status" value="1"/>
</dbReference>
<dbReference type="GO" id="GO:0006508">
    <property type="term" value="P:proteolysis"/>
    <property type="evidence" value="ECO:0007669"/>
    <property type="project" value="InterPro"/>
</dbReference>
<evidence type="ECO:0000313" key="6">
    <source>
        <dbReference type="Proteomes" id="UP000582182"/>
    </source>
</evidence>
<dbReference type="PANTHER" id="PTHR22576">
    <property type="entry name" value="MUCOSA ASSOCIATED LYMPHOID TISSUE LYMPHOMA TRANSLOCATION PROTEIN 1/PARACASPASE"/>
    <property type="match status" value="1"/>
</dbReference>
<dbReference type="FunFam" id="2.60.40.10:FF:000032">
    <property type="entry name" value="palladin isoform X1"/>
    <property type="match status" value="1"/>
</dbReference>
<dbReference type="InterPro" id="IPR001309">
    <property type="entry name" value="Pept_C14_p20"/>
</dbReference>
<dbReference type="Proteomes" id="UP000582182">
    <property type="component" value="Unassembled WGS sequence"/>
</dbReference>
<dbReference type="PROSITE" id="PS50208">
    <property type="entry name" value="CASPASE_P20"/>
    <property type="match status" value="1"/>
</dbReference>
<dbReference type="Gene3D" id="2.60.40.10">
    <property type="entry name" value="Immunoglobulins"/>
    <property type="match status" value="2"/>
</dbReference>
<dbReference type="Pfam" id="PF00656">
    <property type="entry name" value="Peptidase_C14"/>
    <property type="match status" value="1"/>
</dbReference>
<organism evidence="5 6">
    <name type="scientific">Turnix velox</name>
    <name type="common">Little buttonquail</name>
    <dbReference type="NCBI Taxonomy" id="2529409"/>
    <lineage>
        <taxon>Eukaryota</taxon>
        <taxon>Metazoa</taxon>
        <taxon>Chordata</taxon>
        <taxon>Craniata</taxon>
        <taxon>Vertebrata</taxon>
        <taxon>Euteleostomi</taxon>
        <taxon>Archelosauria</taxon>
        <taxon>Archosauria</taxon>
        <taxon>Dinosauria</taxon>
        <taxon>Saurischia</taxon>
        <taxon>Theropoda</taxon>
        <taxon>Coelurosauria</taxon>
        <taxon>Aves</taxon>
        <taxon>Neognathae</taxon>
        <taxon>Neoaves</taxon>
        <taxon>Charadriiformes</taxon>
        <taxon>Turnicidae</taxon>
        <taxon>Turnix</taxon>
    </lineage>
</organism>
<comment type="caution">
    <text evidence="5">The sequence shown here is derived from an EMBL/GenBank/DDBJ whole genome shotgun (WGS) entry which is preliminary data.</text>
</comment>
<accession>A0A7L3KZ41</accession>
<dbReference type="EMBL" id="VZTY01000029">
    <property type="protein sequence ID" value="NXU46999.1"/>
    <property type="molecule type" value="Genomic_DNA"/>
</dbReference>
<dbReference type="SMART" id="SM00408">
    <property type="entry name" value="IGc2"/>
    <property type="match status" value="1"/>
</dbReference>
<keyword evidence="6" id="KW-1185">Reference proteome</keyword>
<feature type="non-terminal residue" evidence="5">
    <location>
        <position position="1"/>
    </location>
</feature>
<evidence type="ECO:0000256" key="2">
    <source>
        <dbReference type="ARBA" id="ARBA00023319"/>
    </source>
</evidence>
<name>A0A7L3KZ41_9CHAR</name>
<dbReference type="InterPro" id="IPR003598">
    <property type="entry name" value="Ig_sub2"/>
</dbReference>
<dbReference type="InterPro" id="IPR029030">
    <property type="entry name" value="Caspase-like_dom_sf"/>
</dbReference>
<evidence type="ECO:0000313" key="5">
    <source>
        <dbReference type="EMBL" id="NXU46999.1"/>
    </source>
</evidence>
<dbReference type="AlphaFoldDB" id="A0A7L3KZ41"/>
<evidence type="ECO:0000256" key="1">
    <source>
        <dbReference type="ARBA" id="ARBA00023157"/>
    </source>
</evidence>
<protein>
    <submittedName>
        <fullName evidence="5">MALT1 protein</fullName>
    </submittedName>
</protein>
<dbReference type="SMART" id="SM00409">
    <property type="entry name" value="IG"/>
    <property type="match status" value="2"/>
</dbReference>
<feature type="non-terminal residue" evidence="5">
    <location>
        <position position="258"/>
    </location>
</feature>
<dbReference type="InterPro" id="IPR007110">
    <property type="entry name" value="Ig-like_dom"/>
</dbReference>
<evidence type="ECO:0000259" key="3">
    <source>
        <dbReference type="PROSITE" id="PS50208"/>
    </source>
</evidence>
<reference evidence="5 6" key="1">
    <citation type="submission" date="2019-09" db="EMBL/GenBank/DDBJ databases">
        <title>Bird 10,000 Genomes (B10K) Project - Family phase.</title>
        <authorList>
            <person name="Zhang G."/>
        </authorList>
    </citation>
    <scope>NUCLEOTIDE SEQUENCE [LARGE SCALE GENOMIC DNA]</scope>
    <source>
        <strain evidence="5">B10K-DU-029-46</strain>
    </source>
</reference>
<feature type="domain" description="Ig-like" evidence="4">
    <location>
        <begin position="105"/>
        <end position="185"/>
    </location>
</feature>
<dbReference type="InterPro" id="IPR013783">
    <property type="entry name" value="Ig-like_fold"/>
</dbReference>
<dbReference type="OrthoDB" id="417046at2759"/>
<dbReference type="PROSITE" id="PS50835">
    <property type="entry name" value="IG_LIKE"/>
    <property type="match status" value="2"/>
</dbReference>
<dbReference type="GO" id="GO:0004197">
    <property type="term" value="F:cysteine-type endopeptidase activity"/>
    <property type="evidence" value="ECO:0007669"/>
    <property type="project" value="InterPro"/>
</dbReference>
<dbReference type="InterPro" id="IPR003599">
    <property type="entry name" value="Ig_sub"/>
</dbReference>
<dbReference type="InterPro" id="IPR011600">
    <property type="entry name" value="Pept_C14_caspase"/>
</dbReference>
<sequence length="258" mass="29046">SPAAIVITEQPVSVSVPAGYSLSLRCRARGRTPLQYQWFCQQQSVSHQIPGATKPDLPITAQQSQLYTCRINDLHRNAVFSDWVKVEVLQCVARGLPSQLWRGEPVIVVHPSEQRLEVGKPLQLQCVAMGVPAPSYQWYQNGNLLEQQKKKKLWIPQAKVSDSGTYLCCASNHHGEHWTNAVDVYIGKMFLIFTKPKEVMPCLLLRNLVFLLATGKIALLVGNNHYQHHPNLMAPLMDVFELSRLLEKLGFQVVSLLD</sequence>
<feature type="domain" description="Ig-like" evidence="4">
    <location>
        <begin position="2"/>
        <end position="81"/>
    </location>
</feature>
<dbReference type="InterPro" id="IPR052039">
    <property type="entry name" value="Caspase-related_regulators"/>
</dbReference>
<keyword evidence="2" id="KW-0393">Immunoglobulin domain</keyword>
<dbReference type="Pfam" id="PF13927">
    <property type="entry name" value="Ig_3"/>
    <property type="match status" value="2"/>
</dbReference>